<dbReference type="HAMAP" id="MF_00095">
    <property type="entry name" value="SfsA"/>
    <property type="match status" value="1"/>
</dbReference>
<proteinExistence type="inferred from homology"/>
<accession>A0A1I1XR53</accession>
<dbReference type="Pfam" id="PF03749">
    <property type="entry name" value="SfsA"/>
    <property type="match status" value="1"/>
</dbReference>
<feature type="domain" description="Sugar fermentation stimulation protein C-terminal" evidence="2">
    <location>
        <begin position="82"/>
        <end position="217"/>
    </location>
</feature>
<evidence type="ECO:0000313" key="4">
    <source>
        <dbReference type="EMBL" id="SDF35091.1"/>
    </source>
</evidence>
<dbReference type="Gene3D" id="3.40.1350.60">
    <property type="match status" value="1"/>
</dbReference>
<dbReference type="GO" id="GO:0003677">
    <property type="term" value="F:DNA binding"/>
    <property type="evidence" value="ECO:0007669"/>
    <property type="project" value="InterPro"/>
</dbReference>
<feature type="domain" description="SfsA N-terminal OB" evidence="3">
    <location>
        <begin position="13"/>
        <end position="79"/>
    </location>
</feature>
<dbReference type="Pfam" id="PF17746">
    <property type="entry name" value="SfsA_N"/>
    <property type="match status" value="1"/>
</dbReference>
<dbReference type="CDD" id="cd22359">
    <property type="entry name" value="SfsA-like_bacterial"/>
    <property type="match status" value="1"/>
</dbReference>
<dbReference type="InterPro" id="IPR040452">
    <property type="entry name" value="SfsA_C"/>
</dbReference>
<dbReference type="Gene3D" id="2.40.50.580">
    <property type="match status" value="1"/>
</dbReference>
<evidence type="ECO:0000259" key="2">
    <source>
        <dbReference type="Pfam" id="PF03749"/>
    </source>
</evidence>
<organism evidence="4 5">
    <name type="scientific">Thermoanaerobacter thermohydrosulfuricus</name>
    <name type="common">Clostridium thermohydrosulfuricum</name>
    <dbReference type="NCBI Taxonomy" id="1516"/>
    <lineage>
        <taxon>Bacteria</taxon>
        <taxon>Bacillati</taxon>
        <taxon>Bacillota</taxon>
        <taxon>Clostridia</taxon>
        <taxon>Thermoanaerobacterales</taxon>
        <taxon>Thermoanaerobacteraceae</taxon>
        <taxon>Thermoanaerobacter</taxon>
    </lineage>
</organism>
<dbReference type="PANTHER" id="PTHR30545:SF2">
    <property type="entry name" value="SUGAR FERMENTATION STIMULATION PROTEIN A"/>
    <property type="match status" value="1"/>
</dbReference>
<dbReference type="AlphaFoldDB" id="A0A1I1XR53"/>
<dbReference type="InterPro" id="IPR005224">
    <property type="entry name" value="SfsA"/>
</dbReference>
<name>A0A1I1XR53_THETY</name>
<dbReference type="PANTHER" id="PTHR30545">
    <property type="entry name" value="SUGAR FERMENTATION STIMULATION PROTEIN A"/>
    <property type="match status" value="1"/>
</dbReference>
<protein>
    <recommendedName>
        <fullName evidence="1">Sugar fermentation stimulation protein homolog</fullName>
    </recommendedName>
</protein>
<evidence type="ECO:0000256" key="1">
    <source>
        <dbReference type="HAMAP-Rule" id="MF_00095"/>
    </source>
</evidence>
<dbReference type="InterPro" id="IPR041465">
    <property type="entry name" value="SfsA_N"/>
</dbReference>
<reference evidence="4 5" key="1">
    <citation type="submission" date="2016-10" db="EMBL/GenBank/DDBJ databases">
        <authorList>
            <person name="de Groot N.N."/>
        </authorList>
    </citation>
    <scope>NUCLEOTIDE SEQUENCE [LARGE SCALE GENOMIC DNA]</scope>
    <source>
        <strain evidence="4 5">DSM 569</strain>
    </source>
</reference>
<evidence type="ECO:0000259" key="3">
    <source>
        <dbReference type="Pfam" id="PF17746"/>
    </source>
</evidence>
<gene>
    <name evidence="1" type="primary">sfsA</name>
    <name evidence="4" type="ORF">SAMN04244560_00616</name>
</gene>
<dbReference type="Proteomes" id="UP000183404">
    <property type="component" value="Unassembled WGS sequence"/>
</dbReference>
<dbReference type="NCBIfam" id="TIGR00230">
    <property type="entry name" value="sfsA"/>
    <property type="match status" value="1"/>
</dbReference>
<comment type="similarity">
    <text evidence="1">Belongs to the SfsA family.</text>
</comment>
<evidence type="ECO:0000313" key="5">
    <source>
        <dbReference type="Proteomes" id="UP000183404"/>
    </source>
</evidence>
<dbReference type="EMBL" id="FNBS01000010">
    <property type="protein sequence ID" value="SDF35091.1"/>
    <property type="molecule type" value="Genomic_DNA"/>
</dbReference>
<dbReference type="RefSeq" id="WP_003867821.1">
    <property type="nucleotide sequence ID" value="NZ_FNBS01000010.1"/>
</dbReference>
<sequence length="230" mass="26238">MVITNPIVYGKFIKRINRFEAYVELNSGEKTLVHVPNTGRCKEIFVPGAEVILEVRDRQGRKTPFELAFAYKGKRLISIDSQVPNKVVLESIKMGLIEEFKGYDIVEKEKTFGNSKFDIKLTKGKEICYVEVKGVTLEVEGVAKFPDAPTERGRKHLKELIKVKKEGMRAAVIFLIQMDDIKYFTPNDEQDPEFGKFLREAVGKGVEAYAYTCDVGENYVFLKDRVEVVL</sequence>